<reference evidence="1 2" key="1">
    <citation type="submission" date="2020-10" db="EMBL/GenBank/DDBJ databases">
        <title>Whole genome sequence of oil-degrading bacteria Rhodococcus pyridinivorans strain 5Ap.</title>
        <authorList>
            <person name="Akhremchuk A.E."/>
            <person name="Valentovich L.N."/>
            <person name="Charniauskaya M.I."/>
            <person name="Bukliarevich H.A."/>
            <person name="Titok M.A."/>
        </authorList>
    </citation>
    <scope>NUCLEOTIDE SEQUENCE [LARGE SCALE GENOMIC DNA]</scope>
    <source>
        <strain evidence="1 2">5Ap</strain>
        <plasmid evidence="1 2">pSID</plasmid>
    </source>
</reference>
<name>A0A7M2XXJ8_9NOCA</name>
<accession>A0A7M2XXJ8</accession>
<evidence type="ECO:0000313" key="1">
    <source>
        <dbReference type="EMBL" id="QOW02034.1"/>
    </source>
</evidence>
<dbReference type="Proteomes" id="UP000593818">
    <property type="component" value="Plasmid pSID"/>
</dbReference>
<geneLocation type="plasmid" evidence="1 2">
    <name>pSID</name>
</geneLocation>
<dbReference type="EMBL" id="CP063453">
    <property type="protein sequence ID" value="QOW02034.1"/>
    <property type="molecule type" value="Genomic_DNA"/>
</dbReference>
<evidence type="ECO:0000313" key="2">
    <source>
        <dbReference type="Proteomes" id="UP000593818"/>
    </source>
</evidence>
<organism evidence="1 2">
    <name type="scientific">Rhodococcus pyridinivorans</name>
    <dbReference type="NCBI Taxonomy" id="103816"/>
    <lineage>
        <taxon>Bacteria</taxon>
        <taxon>Bacillati</taxon>
        <taxon>Actinomycetota</taxon>
        <taxon>Actinomycetes</taxon>
        <taxon>Mycobacteriales</taxon>
        <taxon>Nocardiaceae</taxon>
        <taxon>Rhodococcus</taxon>
    </lineage>
</organism>
<proteinExistence type="predicted"/>
<gene>
    <name evidence="1" type="ORF">INP59_27050</name>
</gene>
<protein>
    <submittedName>
        <fullName evidence="1">Uncharacterized protein</fullName>
    </submittedName>
</protein>
<keyword evidence="2" id="KW-1185">Reference proteome</keyword>
<keyword evidence="1" id="KW-0614">Plasmid</keyword>
<sequence>MHLWQLDLVGEIFLLIEQDRRRPARSGLVDQPVEPIGDQSVRLPIRG</sequence>
<dbReference type="AlphaFoldDB" id="A0A7M2XXJ8"/>